<feature type="compositionally biased region" description="Basic residues" evidence="10">
    <location>
        <begin position="181"/>
        <end position="200"/>
    </location>
</feature>
<feature type="site" description="Important for enzyme activity" evidence="8">
    <location>
        <position position="244"/>
    </location>
</feature>
<dbReference type="EMBL" id="ML179134">
    <property type="protein sequence ID" value="THU98546.1"/>
    <property type="molecule type" value="Genomic_DNA"/>
</dbReference>
<dbReference type="Gene3D" id="1.20.58.860">
    <property type="match status" value="1"/>
</dbReference>
<evidence type="ECO:0000256" key="7">
    <source>
        <dbReference type="ARBA" id="ARBA00022807"/>
    </source>
</evidence>
<name>A0A4S8M869_DENBC</name>
<keyword evidence="5 8" id="KW-0833">Ubl conjugation pathway</keyword>
<feature type="region of interest" description="Disordered" evidence="10">
    <location>
        <begin position="176"/>
        <end position="221"/>
    </location>
</feature>
<evidence type="ECO:0000256" key="1">
    <source>
        <dbReference type="ARBA" id="ARBA00000707"/>
    </source>
</evidence>
<proteinExistence type="inferred from homology"/>
<evidence type="ECO:0000256" key="9">
    <source>
        <dbReference type="SAM" id="Coils"/>
    </source>
</evidence>
<keyword evidence="7 8" id="KW-0788">Thiol protease</keyword>
<evidence type="ECO:0000256" key="5">
    <source>
        <dbReference type="ARBA" id="ARBA00022786"/>
    </source>
</evidence>
<feature type="site" description="Transition state stabilizer" evidence="8">
    <location>
        <position position="94"/>
    </location>
</feature>
<dbReference type="PROSITE" id="PS52048">
    <property type="entry name" value="UCH_DOMAIN"/>
    <property type="match status" value="1"/>
</dbReference>
<feature type="domain" description="UCH catalytic" evidence="11">
    <location>
        <begin position="21"/>
        <end position="321"/>
    </location>
</feature>
<protein>
    <recommendedName>
        <fullName evidence="3 8">ubiquitinyl hydrolase 1</fullName>
        <ecNumber evidence="3 8">3.4.19.12</ecNumber>
    </recommendedName>
</protein>
<feature type="compositionally biased region" description="Basic and acidic residues" evidence="10">
    <location>
        <begin position="517"/>
        <end position="530"/>
    </location>
</feature>
<feature type="compositionally biased region" description="Basic residues" evidence="10">
    <location>
        <begin position="469"/>
        <end position="480"/>
    </location>
</feature>
<evidence type="ECO:0000256" key="6">
    <source>
        <dbReference type="ARBA" id="ARBA00022801"/>
    </source>
</evidence>
<dbReference type="GO" id="GO:0016579">
    <property type="term" value="P:protein deubiquitination"/>
    <property type="evidence" value="ECO:0007669"/>
    <property type="project" value="TreeGrafter"/>
</dbReference>
<reference evidence="12 13" key="1">
    <citation type="journal article" date="2019" name="Nat. Ecol. Evol.">
        <title>Megaphylogeny resolves global patterns of mushroom evolution.</title>
        <authorList>
            <person name="Varga T."/>
            <person name="Krizsan K."/>
            <person name="Foldi C."/>
            <person name="Dima B."/>
            <person name="Sanchez-Garcia M."/>
            <person name="Sanchez-Ramirez S."/>
            <person name="Szollosi G.J."/>
            <person name="Szarkandi J.G."/>
            <person name="Papp V."/>
            <person name="Albert L."/>
            <person name="Andreopoulos W."/>
            <person name="Angelini C."/>
            <person name="Antonin V."/>
            <person name="Barry K.W."/>
            <person name="Bougher N.L."/>
            <person name="Buchanan P."/>
            <person name="Buyck B."/>
            <person name="Bense V."/>
            <person name="Catcheside P."/>
            <person name="Chovatia M."/>
            <person name="Cooper J."/>
            <person name="Damon W."/>
            <person name="Desjardin D."/>
            <person name="Finy P."/>
            <person name="Geml J."/>
            <person name="Haridas S."/>
            <person name="Hughes K."/>
            <person name="Justo A."/>
            <person name="Karasinski D."/>
            <person name="Kautmanova I."/>
            <person name="Kiss B."/>
            <person name="Kocsube S."/>
            <person name="Kotiranta H."/>
            <person name="LaButti K.M."/>
            <person name="Lechner B.E."/>
            <person name="Liimatainen K."/>
            <person name="Lipzen A."/>
            <person name="Lukacs Z."/>
            <person name="Mihaltcheva S."/>
            <person name="Morgado L.N."/>
            <person name="Niskanen T."/>
            <person name="Noordeloos M.E."/>
            <person name="Ohm R.A."/>
            <person name="Ortiz-Santana B."/>
            <person name="Ovrebo C."/>
            <person name="Racz N."/>
            <person name="Riley R."/>
            <person name="Savchenko A."/>
            <person name="Shiryaev A."/>
            <person name="Soop K."/>
            <person name="Spirin V."/>
            <person name="Szebenyi C."/>
            <person name="Tomsovsky M."/>
            <person name="Tulloss R.E."/>
            <person name="Uehling J."/>
            <person name="Grigoriev I.V."/>
            <person name="Vagvolgyi C."/>
            <person name="Papp T."/>
            <person name="Martin F.M."/>
            <person name="Miettinen O."/>
            <person name="Hibbett D.S."/>
            <person name="Nagy L.G."/>
        </authorList>
    </citation>
    <scope>NUCLEOTIDE SEQUENCE [LARGE SCALE GENOMIC DNA]</scope>
    <source>
        <strain evidence="12 13">CBS 962.96</strain>
    </source>
</reference>
<dbReference type="GO" id="GO:0005737">
    <property type="term" value="C:cytoplasm"/>
    <property type="evidence" value="ECO:0007669"/>
    <property type="project" value="TreeGrafter"/>
</dbReference>
<accession>A0A4S8M869</accession>
<dbReference type="InterPro" id="IPR001578">
    <property type="entry name" value="Peptidase_C12_UCH"/>
</dbReference>
<dbReference type="InterPro" id="IPR036959">
    <property type="entry name" value="Peptidase_C12_UCH_sf"/>
</dbReference>
<dbReference type="Proteomes" id="UP000297245">
    <property type="component" value="Unassembled WGS sequence"/>
</dbReference>
<feature type="coiled-coil region" evidence="9">
    <location>
        <begin position="405"/>
        <end position="439"/>
    </location>
</feature>
<comment type="catalytic activity">
    <reaction evidence="1 8">
        <text>Thiol-dependent hydrolysis of ester, thioester, amide, peptide and isopeptide bonds formed by the C-terminal Gly of ubiquitin (a 76-residue protein attached to proteins as an intracellular targeting signal).</text>
        <dbReference type="EC" id="3.4.19.12"/>
    </reaction>
</comment>
<dbReference type="Pfam" id="PF01088">
    <property type="entry name" value="Peptidase_C12"/>
    <property type="match status" value="1"/>
</dbReference>
<sequence length="530" mass="59518">MNNVHSQVVNTDSGTDLVGGPFAVIESDPGVFSSLIRKLGIRNVELVELYDIEPWAVDHLNPHGLVFCFHWAKDLHRAADFEDPAAERVWFANQLSDDACASLAILNVVFNCPSINIGPTLESFKRETDEMSPMMKGLAISSSSFIRNAHNSLARPVDIRGALNSIAITTLDAHTAAQKVKNSKPRGNPRKPSPAKRRDSKAKEKPSPSKSAKKKLDDTGNKDGEEAYHFIGYVPAHGKVWELDGFKSGPLEVGELTSTMNSNVQDPSPSSSLLGSSLLASSAQGWMDIVRPALRMKMQKYGGGTEEGNNNIRFSLLAIVDGTYERANDEWQYWRRERASLERRLDNMDLDWRSRVDPNLLTVVEHAFTHPFESSQTRIFASDFASRRNDRDRNILAMSSLGELCSAWEEAVRNATKAKIDLEDELNKAKRDHVDHIKRTHDYEPFLAEFVKCLESQDLIDTLLDPRPGRKKKSVNSHAKRQGEQRSREPAKKKMKGMNVEDSSKDKDNEDWEDEGDDHKGDGEWKPGRR</sequence>
<evidence type="ECO:0000313" key="12">
    <source>
        <dbReference type="EMBL" id="THU98546.1"/>
    </source>
</evidence>
<organism evidence="12 13">
    <name type="scientific">Dendrothele bispora (strain CBS 962.96)</name>
    <dbReference type="NCBI Taxonomy" id="1314807"/>
    <lineage>
        <taxon>Eukaryota</taxon>
        <taxon>Fungi</taxon>
        <taxon>Dikarya</taxon>
        <taxon>Basidiomycota</taxon>
        <taxon>Agaricomycotina</taxon>
        <taxon>Agaricomycetes</taxon>
        <taxon>Agaricomycetidae</taxon>
        <taxon>Agaricales</taxon>
        <taxon>Agaricales incertae sedis</taxon>
        <taxon>Dendrothele</taxon>
    </lineage>
</organism>
<evidence type="ECO:0000313" key="13">
    <source>
        <dbReference type="Proteomes" id="UP000297245"/>
    </source>
</evidence>
<feature type="active site" description="Proton donor" evidence="8">
    <location>
        <position position="229"/>
    </location>
</feature>
<keyword evidence="13" id="KW-1185">Reference proteome</keyword>
<dbReference type="GO" id="GO:0004843">
    <property type="term" value="F:cysteine-type deubiquitinase activity"/>
    <property type="evidence" value="ECO:0007669"/>
    <property type="project" value="UniProtKB-UniRule"/>
</dbReference>
<feature type="compositionally biased region" description="Basic and acidic residues" evidence="10">
    <location>
        <begin position="481"/>
        <end position="492"/>
    </location>
</feature>
<dbReference type="Gene3D" id="3.40.532.10">
    <property type="entry name" value="Peptidase C12, ubiquitin carboxyl-terminal hydrolase"/>
    <property type="match status" value="1"/>
</dbReference>
<keyword evidence="4 8" id="KW-0645">Protease</keyword>
<evidence type="ECO:0000256" key="4">
    <source>
        <dbReference type="ARBA" id="ARBA00022670"/>
    </source>
</evidence>
<keyword evidence="6 8" id="KW-0378">Hydrolase</keyword>
<dbReference type="PANTHER" id="PTHR10589">
    <property type="entry name" value="UBIQUITIN CARBOXYL-TERMINAL HYDROLASE"/>
    <property type="match status" value="1"/>
</dbReference>
<dbReference type="InterPro" id="IPR038765">
    <property type="entry name" value="Papain-like_cys_pep_sf"/>
</dbReference>
<dbReference type="AlphaFoldDB" id="A0A4S8M869"/>
<feature type="region of interest" description="Disordered" evidence="10">
    <location>
        <begin position="463"/>
        <end position="530"/>
    </location>
</feature>
<dbReference type="GO" id="GO:0006511">
    <property type="term" value="P:ubiquitin-dependent protein catabolic process"/>
    <property type="evidence" value="ECO:0007669"/>
    <property type="project" value="UniProtKB-UniRule"/>
</dbReference>
<dbReference type="InterPro" id="IPR041507">
    <property type="entry name" value="UCH_C"/>
</dbReference>
<evidence type="ECO:0000256" key="3">
    <source>
        <dbReference type="ARBA" id="ARBA00012759"/>
    </source>
</evidence>
<feature type="active site" description="Nucleophile" evidence="8">
    <location>
        <position position="100"/>
    </location>
</feature>
<evidence type="ECO:0000256" key="8">
    <source>
        <dbReference type="PROSITE-ProRule" id="PRU01393"/>
    </source>
</evidence>
<dbReference type="PANTHER" id="PTHR10589:SF16">
    <property type="entry name" value="UBIQUITIN CARBOXYL-TERMINAL HYDROLASE ISOZYME L5"/>
    <property type="match status" value="1"/>
</dbReference>
<comment type="similarity">
    <text evidence="2 8">Belongs to the peptidase C12 family.</text>
</comment>
<dbReference type="OrthoDB" id="1924260at2759"/>
<evidence type="ECO:0000256" key="2">
    <source>
        <dbReference type="ARBA" id="ARBA00009326"/>
    </source>
</evidence>
<dbReference type="EC" id="3.4.19.12" evidence="3 8"/>
<evidence type="ECO:0000256" key="10">
    <source>
        <dbReference type="SAM" id="MobiDB-lite"/>
    </source>
</evidence>
<dbReference type="SUPFAM" id="SSF54001">
    <property type="entry name" value="Cysteine proteinases"/>
    <property type="match status" value="1"/>
</dbReference>
<gene>
    <name evidence="12" type="ORF">K435DRAFT_838077</name>
</gene>
<evidence type="ECO:0000259" key="11">
    <source>
        <dbReference type="PROSITE" id="PS52048"/>
    </source>
</evidence>
<keyword evidence="9" id="KW-0175">Coiled coil</keyword>
<dbReference type="Pfam" id="PF18031">
    <property type="entry name" value="UCH_C"/>
    <property type="match status" value="1"/>
</dbReference>